<evidence type="ECO:0000256" key="1">
    <source>
        <dbReference type="SAM" id="MobiDB-lite"/>
    </source>
</evidence>
<evidence type="ECO:0008006" key="4">
    <source>
        <dbReference type="Google" id="ProtNLM"/>
    </source>
</evidence>
<dbReference type="SUPFAM" id="SSF57667">
    <property type="entry name" value="beta-beta-alpha zinc fingers"/>
    <property type="match status" value="1"/>
</dbReference>
<keyword evidence="3" id="KW-1185">Reference proteome</keyword>
<feature type="compositionally biased region" description="Basic residues" evidence="1">
    <location>
        <begin position="295"/>
        <end position="327"/>
    </location>
</feature>
<feature type="compositionally biased region" description="Low complexity" evidence="1">
    <location>
        <begin position="96"/>
        <end position="109"/>
    </location>
</feature>
<feature type="region of interest" description="Disordered" evidence="1">
    <location>
        <begin position="82"/>
        <end position="125"/>
    </location>
</feature>
<sequence length="452" mass="49557">MASAVPSLSNEAHYYEYTAVFDRHNSAHSAIDDASVHSPVLPSHEALSDDPWRNAAKFTNVGLGSEGISALWSGSIPGRLTFPDQESSGSLSDAHPSPSSTTFTPASTPCSESDDSALIDSLSKDDPRTVNTSELFASASGVDLEFFNNSFYQSLRNHSSRQRKASVAYAVRDSVRGRPKADNHGTAAPSDLFSVTIDQILSADPLDFELLDTAISETSEVAHLEAADTEQEQGTQSSIESDGSLSTQDHALSEVDSASTLEQEMDDHNDSDYTEPSSKRQRVLTASMTPQASPIRRRSTKGKASRVKKAPIKKAPKVYPQRRTKNHVHGDDNKDGLESQLLLESLSLSRTSSPAWDFDSKGPMPAVEAGDGGYLCKHCPQERFGRVHDLKRHQISKHNERTWPCDFCHRPFVRRDALLRHYTVKAARNDGIHPSSQETCRLSEARARAKLI</sequence>
<feature type="region of interest" description="Disordered" evidence="1">
    <location>
        <begin position="226"/>
        <end position="249"/>
    </location>
</feature>
<feature type="region of interest" description="Disordered" evidence="1">
    <location>
        <begin position="262"/>
        <end position="335"/>
    </location>
</feature>
<reference evidence="2" key="1">
    <citation type="journal article" date="2020" name="Fungal Divers.">
        <title>Resolving the Mortierellaceae phylogeny through synthesis of multi-gene phylogenetics and phylogenomics.</title>
        <authorList>
            <person name="Vandepol N."/>
            <person name="Liber J."/>
            <person name="Desiro A."/>
            <person name="Na H."/>
            <person name="Kennedy M."/>
            <person name="Barry K."/>
            <person name="Grigoriev I.V."/>
            <person name="Miller A.N."/>
            <person name="O'Donnell K."/>
            <person name="Stajich J.E."/>
            <person name="Bonito G."/>
        </authorList>
    </citation>
    <scope>NUCLEOTIDE SEQUENCE</scope>
    <source>
        <strain evidence="2">CK1249</strain>
    </source>
</reference>
<evidence type="ECO:0000313" key="2">
    <source>
        <dbReference type="EMBL" id="KAF9963507.1"/>
    </source>
</evidence>
<name>A0A9P6M309_MORAP</name>
<proteinExistence type="predicted"/>
<dbReference type="InterPro" id="IPR036236">
    <property type="entry name" value="Znf_C2H2_sf"/>
</dbReference>
<feature type="compositionally biased region" description="Polar residues" evidence="1">
    <location>
        <begin position="232"/>
        <end position="249"/>
    </location>
</feature>
<accession>A0A9P6M309</accession>
<comment type="caution">
    <text evidence="2">The sequence shown here is derived from an EMBL/GenBank/DDBJ whole genome shotgun (WGS) entry which is preliminary data.</text>
</comment>
<evidence type="ECO:0000313" key="3">
    <source>
        <dbReference type="Proteomes" id="UP000738359"/>
    </source>
</evidence>
<dbReference type="Gene3D" id="3.30.160.60">
    <property type="entry name" value="Classic Zinc Finger"/>
    <property type="match status" value="1"/>
</dbReference>
<gene>
    <name evidence="2" type="ORF">BGZ70_007375</name>
</gene>
<dbReference type="OrthoDB" id="8922241at2759"/>
<organism evidence="2 3">
    <name type="scientific">Mortierella alpina</name>
    <name type="common">Oleaginous fungus</name>
    <name type="synonym">Mortierella renispora</name>
    <dbReference type="NCBI Taxonomy" id="64518"/>
    <lineage>
        <taxon>Eukaryota</taxon>
        <taxon>Fungi</taxon>
        <taxon>Fungi incertae sedis</taxon>
        <taxon>Mucoromycota</taxon>
        <taxon>Mortierellomycotina</taxon>
        <taxon>Mortierellomycetes</taxon>
        <taxon>Mortierellales</taxon>
        <taxon>Mortierellaceae</taxon>
        <taxon>Mortierella</taxon>
    </lineage>
</organism>
<dbReference type="EMBL" id="JAAAHY010000462">
    <property type="protein sequence ID" value="KAF9963507.1"/>
    <property type="molecule type" value="Genomic_DNA"/>
</dbReference>
<dbReference type="AlphaFoldDB" id="A0A9P6M309"/>
<protein>
    <recommendedName>
        <fullName evidence="4">C2H2-type domain-containing protein</fullName>
    </recommendedName>
</protein>
<dbReference type="Proteomes" id="UP000738359">
    <property type="component" value="Unassembled WGS sequence"/>
</dbReference>